<evidence type="ECO:0000313" key="5">
    <source>
        <dbReference type="Proteomes" id="UP000594967"/>
    </source>
</evidence>
<dbReference type="STRING" id="82996.ADP72_06375"/>
<proteinExistence type="predicted"/>
<gene>
    <name evidence="2" type="ORF">I6G64_07580</name>
    <name evidence="3" type="ORF">NCTC12961_01189</name>
</gene>
<dbReference type="Proteomes" id="UP000594967">
    <property type="component" value="Chromosome"/>
</dbReference>
<evidence type="ECO:0000256" key="1">
    <source>
        <dbReference type="SAM" id="Phobius"/>
    </source>
</evidence>
<dbReference type="EMBL" id="CP065673">
    <property type="protein sequence ID" value="QPS22241.1"/>
    <property type="molecule type" value="Genomic_DNA"/>
</dbReference>
<evidence type="ECO:0000313" key="2">
    <source>
        <dbReference type="EMBL" id="QPS22241.1"/>
    </source>
</evidence>
<dbReference type="AlphaFoldDB" id="A0A2X4WZX6"/>
<evidence type="ECO:0000313" key="4">
    <source>
        <dbReference type="Proteomes" id="UP000248897"/>
    </source>
</evidence>
<name>A0A2X4WZX6_SERPL</name>
<keyword evidence="1" id="KW-0472">Membrane</keyword>
<dbReference type="RefSeq" id="WP_063198154.1">
    <property type="nucleotide sequence ID" value="NZ_CAMITG010000006.1"/>
</dbReference>
<dbReference type="EMBL" id="LS483469">
    <property type="protein sequence ID" value="SQI32605.1"/>
    <property type="molecule type" value="Genomic_DNA"/>
</dbReference>
<accession>A0A2X4WZX6</accession>
<dbReference type="Proteomes" id="UP000248897">
    <property type="component" value="Chromosome 1"/>
</dbReference>
<keyword evidence="1" id="KW-0812">Transmembrane</keyword>
<sequence length="142" mass="16065">MRKPFKIALAVVVIITAMFAYFWSTIQMELAGSAHYTEQDKKEYDYYTPDILKRIPRISDRYEFDFYNVAGPGSLVYSVTFYGTTETSKVGAYLTSLGYIKQNTCLIEGECWRGNDPAETVTVGVVPKINAVMVQVDNSPQF</sequence>
<feature type="transmembrane region" description="Helical" evidence="1">
    <location>
        <begin position="7"/>
        <end position="24"/>
    </location>
</feature>
<protein>
    <submittedName>
        <fullName evidence="3">Uncharacterized protein</fullName>
    </submittedName>
</protein>
<organism evidence="3 4">
    <name type="scientific">Serratia plymuthica</name>
    <dbReference type="NCBI Taxonomy" id="82996"/>
    <lineage>
        <taxon>Bacteria</taxon>
        <taxon>Pseudomonadati</taxon>
        <taxon>Pseudomonadota</taxon>
        <taxon>Gammaproteobacteria</taxon>
        <taxon>Enterobacterales</taxon>
        <taxon>Yersiniaceae</taxon>
        <taxon>Serratia</taxon>
    </lineage>
</organism>
<reference evidence="3 4" key="1">
    <citation type="submission" date="2018-06" db="EMBL/GenBank/DDBJ databases">
        <authorList>
            <consortium name="Pathogen Informatics"/>
            <person name="Doyle S."/>
        </authorList>
    </citation>
    <scope>NUCLEOTIDE SEQUENCE [LARGE SCALE GENOMIC DNA]</scope>
    <source>
        <strain evidence="3 4">NCTC12961</strain>
    </source>
</reference>
<keyword evidence="5" id="KW-1185">Reference proteome</keyword>
<evidence type="ECO:0000313" key="3">
    <source>
        <dbReference type="EMBL" id="SQI32605.1"/>
    </source>
</evidence>
<keyword evidence="1" id="KW-1133">Transmembrane helix</keyword>
<reference evidence="2 5" key="2">
    <citation type="submission" date="2020-12" db="EMBL/GenBank/DDBJ databases">
        <title>FDA dAtabase for Regulatory Grade micrObial Sequences (FDA-ARGOS): Supporting development and validation of Infectious Disease Dx tests.</title>
        <authorList>
            <person name="Sproer C."/>
            <person name="Gronow S."/>
            <person name="Severitt S."/>
            <person name="Schroder I."/>
            <person name="Tallon L."/>
            <person name="Sadzewicz L."/>
            <person name="Zhao X."/>
            <person name="Boylan J."/>
            <person name="Ott S."/>
            <person name="Bowen H."/>
            <person name="Vavikolanu K."/>
            <person name="Mehta A."/>
            <person name="Aluvathingal J."/>
            <person name="Nadendla S."/>
            <person name="Lowell S."/>
            <person name="Myers T."/>
            <person name="Yan Y."/>
            <person name="Sichtig H."/>
        </authorList>
    </citation>
    <scope>NUCLEOTIDE SEQUENCE [LARGE SCALE GENOMIC DNA]</scope>
    <source>
        <strain evidence="2 5">FDAARGOS_907</strain>
    </source>
</reference>